<evidence type="ECO:0000259" key="4">
    <source>
        <dbReference type="PROSITE" id="PS50970"/>
    </source>
</evidence>
<keyword evidence="3" id="KW-0479">Metal-binding</keyword>
<evidence type="ECO:0000256" key="3">
    <source>
        <dbReference type="PROSITE-ProRule" id="PRU00333"/>
    </source>
</evidence>
<evidence type="ECO:0000313" key="6">
    <source>
        <dbReference type="Proteomes" id="UP000825799"/>
    </source>
</evidence>
<feature type="binding site" evidence="3">
    <location>
        <position position="227"/>
    </location>
    <ligand>
        <name>Zn(2+)</name>
        <dbReference type="ChEBI" id="CHEBI:29105"/>
    </ligand>
</feature>
<accession>A0ABX8WID3</accession>
<feature type="domain" description="Hcy-binding" evidence="4">
    <location>
        <begin position="4"/>
        <end position="311"/>
    </location>
</feature>
<dbReference type="SUPFAM" id="SSF82282">
    <property type="entry name" value="Homocysteine S-methyltransferase"/>
    <property type="match status" value="1"/>
</dbReference>
<dbReference type="PANTHER" id="PTHR11103:SF18">
    <property type="entry name" value="SLR1189 PROTEIN"/>
    <property type="match status" value="1"/>
</dbReference>
<reference evidence="5 6" key="1">
    <citation type="submission" date="2021-08" db="EMBL/GenBank/DDBJ databases">
        <title>Devosia salina sp. nov., isolated from the South China Sea sediment.</title>
        <authorList>
            <person name="Zhou Z."/>
        </authorList>
    </citation>
    <scope>NUCLEOTIDE SEQUENCE [LARGE SCALE GENOMIC DNA]</scope>
    <source>
        <strain evidence="5 6">SCS-3</strain>
    </source>
</reference>
<sequence>MAKHSPTLPQLSGQMFVTDGGIETHLIFNKGFDLPHLTVFQLNDSALGRQAMRDYYQPYIEIARKAGQGFLFDTNTWRANPDWGALVGYDAEMLRAVNIKAIALCRETAQDFHAAGVPTVVSGAIGPRRDAWQYDGAMSLEEAMAYHEGQIAAFAEAGADLVTAYTLTNTPEAIGIARLAEAAGLPVVLSFTLETDGRLPGGKALGEAIGEVEAATDGYPAYYMINCVHPIHFAGTIRKAGDWIDRIGGLRVNASMKSHAELDESETLDIGDSQDLAQRYQRLLPLLPNIRVIGGCCGTDHRHIGAICHHCLPGTPHGSAAIGSAGHHVHEAAI</sequence>
<evidence type="ECO:0000256" key="2">
    <source>
        <dbReference type="ARBA" id="ARBA00022679"/>
    </source>
</evidence>
<dbReference type="PROSITE" id="PS50970">
    <property type="entry name" value="HCY"/>
    <property type="match status" value="1"/>
</dbReference>
<dbReference type="InterPro" id="IPR036589">
    <property type="entry name" value="HCY_dom_sf"/>
</dbReference>
<proteinExistence type="predicted"/>
<dbReference type="Gene3D" id="3.20.20.330">
    <property type="entry name" value="Homocysteine-binding-like domain"/>
    <property type="match status" value="1"/>
</dbReference>
<dbReference type="Pfam" id="PF02574">
    <property type="entry name" value="S-methyl_trans"/>
    <property type="match status" value="1"/>
</dbReference>
<dbReference type="EMBL" id="CP080590">
    <property type="protein sequence ID" value="QYO76746.1"/>
    <property type="molecule type" value="Genomic_DNA"/>
</dbReference>
<feature type="binding site" evidence="3">
    <location>
        <position position="297"/>
    </location>
    <ligand>
        <name>Zn(2+)</name>
        <dbReference type="ChEBI" id="CHEBI:29105"/>
    </ligand>
</feature>
<keyword evidence="1 3" id="KW-0489">Methyltransferase</keyword>
<organism evidence="5 6">
    <name type="scientific">Devosia salina</name>
    <dbReference type="NCBI Taxonomy" id="2860336"/>
    <lineage>
        <taxon>Bacteria</taxon>
        <taxon>Pseudomonadati</taxon>
        <taxon>Pseudomonadota</taxon>
        <taxon>Alphaproteobacteria</taxon>
        <taxon>Hyphomicrobiales</taxon>
        <taxon>Devosiaceae</taxon>
        <taxon>Devosia</taxon>
    </lineage>
</organism>
<keyword evidence="3" id="KW-0862">Zinc</keyword>
<keyword evidence="2 3" id="KW-0808">Transferase</keyword>
<evidence type="ECO:0000313" key="5">
    <source>
        <dbReference type="EMBL" id="QYO76746.1"/>
    </source>
</evidence>
<dbReference type="PANTHER" id="PTHR11103">
    <property type="entry name" value="SLR1189 PROTEIN"/>
    <property type="match status" value="1"/>
</dbReference>
<dbReference type="Proteomes" id="UP000825799">
    <property type="component" value="Chromosome"/>
</dbReference>
<gene>
    <name evidence="5" type="ORF">K1X15_19585</name>
</gene>
<evidence type="ECO:0000256" key="1">
    <source>
        <dbReference type="ARBA" id="ARBA00022603"/>
    </source>
</evidence>
<keyword evidence="6" id="KW-1185">Reference proteome</keyword>
<name>A0ABX8WID3_9HYPH</name>
<dbReference type="InterPro" id="IPR003726">
    <property type="entry name" value="HCY_dom"/>
</dbReference>
<protein>
    <submittedName>
        <fullName evidence="5">Homocysteine S-methyltransferase family protein</fullName>
    </submittedName>
</protein>
<feature type="binding site" evidence="3">
    <location>
        <position position="296"/>
    </location>
    <ligand>
        <name>Zn(2+)</name>
        <dbReference type="ChEBI" id="CHEBI:29105"/>
    </ligand>
</feature>
<dbReference type="RefSeq" id="WP_220305211.1">
    <property type="nucleotide sequence ID" value="NZ_CP080590.1"/>
</dbReference>
<comment type="cofactor">
    <cofactor evidence="3">
        <name>Zn(2+)</name>
        <dbReference type="ChEBI" id="CHEBI:29105"/>
    </cofactor>
</comment>